<name>A0A2G5U2Y7_9PELO</name>
<keyword evidence="1" id="KW-0472">Membrane</keyword>
<organism evidence="2 3">
    <name type="scientific">Caenorhabditis nigoni</name>
    <dbReference type="NCBI Taxonomy" id="1611254"/>
    <lineage>
        <taxon>Eukaryota</taxon>
        <taxon>Metazoa</taxon>
        <taxon>Ecdysozoa</taxon>
        <taxon>Nematoda</taxon>
        <taxon>Chromadorea</taxon>
        <taxon>Rhabditida</taxon>
        <taxon>Rhabditina</taxon>
        <taxon>Rhabditomorpha</taxon>
        <taxon>Rhabditoidea</taxon>
        <taxon>Rhabditidae</taxon>
        <taxon>Peloderinae</taxon>
        <taxon>Caenorhabditis</taxon>
    </lineage>
</organism>
<evidence type="ECO:0000256" key="1">
    <source>
        <dbReference type="SAM" id="Phobius"/>
    </source>
</evidence>
<evidence type="ECO:0000313" key="2">
    <source>
        <dbReference type="EMBL" id="PIC33879.1"/>
    </source>
</evidence>
<feature type="transmembrane region" description="Helical" evidence="1">
    <location>
        <begin position="135"/>
        <end position="151"/>
    </location>
</feature>
<protein>
    <submittedName>
        <fullName evidence="2">Uncharacterized protein</fullName>
    </submittedName>
</protein>
<sequence>MSVFRFPHSLCFHPFSRNFNFPPLSSPQYSSIKMKFGTSFVLFAAISMMFAVAYAEDEAPEVVVTTEAAPAEALVTGAASGGADVTKEAAAGGDVTGKAGGAAVDVSASTVAPLVTSEVPVVPSVETTTKGSQSFVSQIFAVGCIALVALFH</sequence>
<evidence type="ECO:0000313" key="3">
    <source>
        <dbReference type="Proteomes" id="UP000230233"/>
    </source>
</evidence>
<proteinExistence type="predicted"/>
<dbReference type="Proteomes" id="UP000230233">
    <property type="component" value="Chromosome IV"/>
</dbReference>
<keyword evidence="1" id="KW-0812">Transmembrane</keyword>
<comment type="caution">
    <text evidence="2">The sequence shown here is derived from an EMBL/GenBank/DDBJ whole genome shotgun (WGS) entry which is preliminary data.</text>
</comment>
<keyword evidence="1" id="KW-1133">Transmembrane helix</keyword>
<accession>A0A2G5U2Y7</accession>
<dbReference type="OrthoDB" id="5865775at2759"/>
<gene>
    <name evidence="2" type="primary">Cni-Y43B11AR.1</name>
    <name evidence="2" type="synonym">Cnig_chr_IV.g13700</name>
    <name evidence="2" type="ORF">B9Z55_013700</name>
</gene>
<feature type="transmembrane region" description="Helical" evidence="1">
    <location>
        <begin position="36"/>
        <end position="55"/>
    </location>
</feature>
<keyword evidence="3" id="KW-1185">Reference proteome</keyword>
<reference evidence="3" key="1">
    <citation type="submission" date="2017-10" db="EMBL/GenBank/DDBJ databases">
        <title>Rapid genome shrinkage in a self-fertile nematode reveals novel sperm competition proteins.</title>
        <authorList>
            <person name="Yin D."/>
            <person name="Schwarz E.M."/>
            <person name="Thomas C.G."/>
            <person name="Felde R.L."/>
            <person name="Korf I.F."/>
            <person name="Cutter A.D."/>
            <person name="Schartner C.M."/>
            <person name="Ralston E.J."/>
            <person name="Meyer B.J."/>
            <person name="Haag E.S."/>
        </authorList>
    </citation>
    <scope>NUCLEOTIDE SEQUENCE [LARGE SCALE GENOMIC DNA]</scope>
    <source>
        <strain evidence="3">JU1422</strain>
    </source>
</reference>
<dbReference type="AlphaFoldDB" id="A0A2G5U2Y7"/>
<dbReference type="EMBL" id="PDUG01000004">
    <property type="protein sequence ID" value="PIC33879.1"/>
    <property type="molecule type" value="Genomic_DNA"/>
</dbReference>